<organism evidence="1 2">
    <name type="scientific">Alkalihalophilus pseudofirmus</name>
    <name type="common">Bacillus pseudofirmus</name>
    <dbReference type="NCBI Taxonomy" id="79885"/>
    <lineage>
        <taxon>Bacteria</taxon>
        <taxon>Bacillati</taxon>
        <taxon>Bacillota</taxon>
        <taxon>Bacilli</taxon>
        <taxon>Bacillales</taxon>
        <taxon>Bacillaceae</taxon>
        <taxon>Alkalihalophilus</taxon>
    </lineage>
</organism>
<protein>
    <submittedName>
        <fullName evidence="1">DUF6143 family protein</fullName>
    </submittedName>
</protein>
<proteinExistence type="predicted"/>
<gene>
    <name evidence="1" type="ORF">RYX45_05225</name>
</gene>
<sequence length="182" mass="20212">MILLSFDHYDSFNKSVNIPNPLYQSLKGRYYVGQTEILRLQKGKHAWGGLFNPTRSDIDLFVNAFTITNYSSQPIVAEIWFNPKLSGRPSISNLITPANTARTPIVDPEVKIASAELVKGNPKKGVNAFKRIVPPMSTLASDEDGKYIFPPCGAFVLFLRTLDGGPAEAELAFGWFEKDICE</sequence>
<dbReference type="InterPro" id="IPR046141">
    <property type="entry name" value="DUF6143"/>
</dbReference>
<evidence type="ECO:0000313" key="1">
    <source>
        <dbReference type="EMBL" id="MDV2884570.1"/>
    </source>
</evidence>
<dbReference type="Proteomes" id="UP001285636">
    <property type="component" value="Unassembled WGS sequence"/>
</dbReference>
<name>A0AAJ2NMP7_ALKPS</name>
<accession>A0AAJ2NMP7</accession>
<reference evidence="1" key="1">
    <citation type="submission" date="2023-10" db="EMBL/GenBank/DDBJ databases">
        <title>Screening of Alkalihalophilus pseudofirmusBZ-TG-HK211 and Its Alleviation of Salt Stress on Rapeseed Growth.</title>
        <authorList>
            <person name="Zhao B."/>
            <person name="Guo T."/>
        </authorList>
    </citation>
    <scope>NUCLEOTIDE SEQUENCE</scope>
    <source>
        <strain evidence="1">BZ-TG-HK211</strain>
    </source>
</reference>
<dbReference type="AlphaFoldDB" id="A0AAJ2NMP7"/>
<dbReference type="EMBL" id="JAWJAY010000001">
    <property type="protein sequence ID" value="MDV2884570.1"/>
    <property type="molecule type" value="Genomic_DNA"/>
</dbReference>
<comment type="caution">
    <text evidence="1">The sequence shown here is derived from an EMBL/GenBank/DDBJ whole genome shotgun (WGS) entry which is preliminary data.</text>
</comment>
<evidence type="ECO:0000313" key="2">
    <source>
        <dbReference type="Proteomes" id="UP001285636"/>
    </source>
</evidence>
<dbReference type="Pfam" id="PF19640">
    <property type="entry name" value="DUF6143"/>
    <property type="match status" value="1"/>
</dbReference>